<keyword evidence="3 6" id="KW-0808">Transferase</keyword>
<dbReference type="GO" id="GO:0019634">
    <property type="term" value="P:organic phosphonate metabolic process"/>
    <property type="evidence" value="ECO:0007669"/>
    <property type="project" value="UniProtKB-UniRule"/>
</dbReference>
<comment type="function">
    <text evidence="6">Catalyzes the phosphorylation of ribose 1,5-bisphosphate to 5-phospho-D-ribosyl alpha-1-diphosphate (PRPP).</text>
</comment>
<evidence type="ECO:0000256" key="7">
    <source>
        <dbReference type="SAM" id="MobiDB-lite"/>
    </source>
</evidence>
<evidence type="ECO:0000256" key="6">
    <source>
        <dbReference type="HAMAP-Rule" id="MF_00836"/>
    </source>
</evidence>
<sequence length="207" mass="22198">MCRSSVASGAKAAALPEAPTSSDAGKVGPGRLVLVVGPSGAGKDTLLDGLRARLKDRVDVQFARRAITREADAGSEDHDTLSQKEFDHLVETGNVALAWSAHDLGYVIPVRYDDAIRAGGTVIANGSRRALPRAFAKYQSVAVLLITAPIEVLAERLASRGRESREAIEKRLKLADLEIGETEHVIRIENTGTVEDGVAEIFKQLEF</sequence>
<comment type="pathway">
    <text evidence="2 6">Metabolic intermediate biosynthesis; 5-phospho-alpha-D-ribose 1-diphosphate biosynthesis; 5-phospho-alpha-D-ribose 1-diphosphate from D-ribose 5-phosphate (route II): step 3/3.</text>
</comment>
<evidence type="ECO:0000256" key="4">
    <source>
        <dbReference type="ARBA" id="ARBA00022741"/>
    </source>
</evidence>
<comment type="similarity">
    <text evidence="6">Belongs to the ribose 1,5-bisphosphokinase family.</text>
</comment>
<keyword evidence="5 6" id="KW-0067">ATP-binding</keyword>
<feature type="region of interest" description="Disordered" evidence="7">
    <location>
        <begin position="1"/>
        <end position="29"/>
    </location>
</feature>
<evidence type="ECO:0000256" key="5">
    <source>
        <dbReference type="ARBA" id="ARBA00022840"/>
    </source>
</evidence>
<protein>
    <recommendedName>
        <fullName evidence="6">Ribose 1,5-bisphosphate phosphokinase PhnN</fullName>
        <ecNumber evidence="6">2.7.4.23</ecNumber>
    </recommendedName>
    <alternativeName>
        <fullName evidence="6">Ribose 1,5-bisphosphokinase</fullName>
    </alternativeName>
</protein>
<evidence type="ECO:0000256" key="2">
    <source>
        <dbReference type="ARBA" id="ARBA00005069"/>
    </source>
</evidence>
<dbReference type="PANTHER" id="PTHR23117:SF8">
    <property type="entry name" value="RIBOSE 1,5-BISPHOSPHATE PHOSPHOKINASE PHNN"/>
    <property type="match status" value="1"/>
</dbReference>
<dbReference type="InterPro" id="IPR027417">
    <property type="entry name" value="P-loop_NTPase"/>
</dbReference>
<dbReference type="InterPro" id="IPR008145">
    <property type="entry name" value="GK/Ca_channel_bsu"/>
</dbReference>
<evidence type="ECO:0000313" key="10">
    <source>
        <dbReference type="Proteomes" id="UP000705379"/>
    </source>
</evidence>
<keyword evidence="4 6" id="KW-0547">Nucleotide-binding</keyword>
<dbReference type="SUPFAM" id="SSF52540">
    <property type="entry name" value="P-loop containing nucleoside triphosphate hydrolases"/>
    <property type="match status" value="1"/>
</dbReference>
<dbReference type="EC" id="2.7.4.23" evidence="6"/>
<dbReference type="Pfam" id="PF13238">
    <property type="entry name" value="AAA_18"/>
    <property type="match status" value="1"/>
</dbReference>
<evidence type="ECO:0000256" key="3">
    <source>
        <dbReference type="ARBA" id="ARBA00022679"/>
    </source>
</evidence>
<organism evidence="9 10">
    <name type="scientific">Roseibium polysiphoniae</name>
    <dbReference type="NCBI Taxonomy" id="2571221"/>
    <lineage>
        <taxon>Bacteria</taxon>
        <taxon>Pseudomonadati</taxon>
        <taxon>Pseudomonadota</taxon>
        <taxon>Alphaproteobacteria</taxon>
        <taxon>Hyphomicrobiales</taxon>
        <taxon>Stappiaceae</taxon>
        <taxon>Roseibium</taxon>
    </lineage>
</organism>
<feature type="domain" description="Guanylate kinase/L-type calcium channel beta subunit" evidence="8">
    <location>
        <begin position="29"/>
        <end position="206"/>
    </location>
</feature>
<dbReference type="InterPro" id="IPR012699">
    <property type="entry name" value="PhnN"/>
</dbReference>
<feature type="binding site" evidence="6">
    <location>
        <begin position="37"/>
        <end position="44"/>
    </location>
    <ligand>
        <name>ATP</name>
        <dbReference type="ChEBI" id="CHEBI:30616"/>
    </ligand>
</feature>
<dbReference type="GO" id="GO:0033863">
    <property type="term" value="F:ribose 1,5-bisphosphate phosphokinase activity"/>
    <property type="evidence" value="ECO:0007669"/>
    <property type="project" value="UniProtKB-UniRule"/>
</dbReference>
<dbReference type="Gene3D" id="3.40.50.300">
    <property type="entry name" value="P-loop containing nucleotide triphosphate hydrolases"/>
    <property type="match status" value="1"/>
</dbReference>
<accession>A0A944GUV7</accession>
<dbReference type="Proteomes" id="UP000705379">
    <property type="component" value="Unassembled WGS sequence"/>
</dbReference>
<dbReference type="GO" id="GO:0005829">
    <property type="term" value="C:cytosol"/>
    <property type="evidence" value="ECO:0007669"/>
    <property type="project" value="TreeGrafter"/>
</dbReference>
<dbReference type="SMART" id="SM00072">
    <property type="entry name" value="GuKc"/>
    <property type="match status" value="1"/>
</dbReference>
<comment type="caution">
    <text evidence="9">The sequence shown here is derived from an EMBL/GenBank/DDBJ whole genome shotgun (WGS) entry which is preliminary data.</text>
</comment>
<dbReference type="HAMAP" id="MF_00836">
    <property type="entry name" value="PhnN"/>
    <property type="match status" value="1"/>
</dbReference>
<evidence type="ECO:0000259" key="8">
    <source>
        <dbReference type="SMART" id="SM00072"/>
    </source>
</evidence>
<dbReference type="AlphaFoldDB" id="A0A944GUV7"/>
<dbReference type="GO" id="GO:0005524">
    <property type="term" value="F:ATP binding"/>
    <property type="evidence" value="ECO:0007669"/>
    <property type="project" value="UniProtKB-KW"/>
</dbReference>
<evidence type="ECO:0000256" key="1">
    <source>
        <dbReference type="ARBA" id="ARBA00000373"/>
    </source>
</evidence>
<gene>
    <name evidence="6 9" type="primary">phnN</name>
    <name evidence="9" type="ORF">DYI23_16825</name>
</gene>
<dbReference type="NCBIfam" id="TIGR02322">
    <property type="entry name" value="phosphon_PhnN"/>
    <property type="match status" value="1"/>
</dbReference>
<dbReference type="GO" id="GO:0006015">
    <property type="term" value="P:5-phosphoribose 1-diphosphate biosynthetic process"/>
    <property type="evidence" value="ECO:0007669"/>
    <property type="project" value="UniProtKB-UniRule"/>
</dbReference>
<reference evidence="9" key="2">
    <citation type="journal article" date="2021" name="Microorganisms">
        <title>Bacterial Dimethylsulfoniopropionate Biosynthesis in the East China Sea.</title>
        <authorList>
            <person name="Liu J."/>
            <person name="Zhang Y."/>
            <person name="Liu J."/>
            <person name="Zhong H."/>
            <person name="Williams B.T."/>
            <person name="Zheng Y."/>
            <person name="Curson A.R.J."/>
            <person name="Sun C."/>
            <person name="Sun H."/>
            <person name="Song D."/>
            <person name="Wagner Mackenzie B."/>
            <person name="Bermejo Martinez A."/>
            <person name="Todd J.D."/>
            <person name="Zhang X.H."/>
        </authorList>
    </citation>
    <scope>NUCLEOTIDE SEQUENCE</scope>
    <source>
        <strain evidence="9">AESS21</strain>
    </source>
</reference>
<dbReference type="PANTHER" id="PTHR23117">
    <property type="entry name" value="GUANYLATE KINASE-RELATED"/>
    <property type="match status" value="1"/>
</dbReference>
<reference evidence="9" key="1">
    <citation type="submission" date="2018-08" db="EMBL/GenBank/DDBJ databases">
        <authorList>
            <person name="Jin W."/>
            <person name="Wang H."/>
            <person name="Yang Y."/>
            <person name="Li M."/>
            <person name="Liu J."/>
        </authorList>
    </citation>
    <scope>NUCLEOTIDE SEQUENCE</scope>
    <source>
        <strain evidence="9">AESS21</strain>
    </source>
</reference>
<proteinExistence type="inferred from homology"/>
<dbReference type="EMBL" id="QTKU01000004">
    <property type="protein sequence ID" value="MBS8261895.1"/>
    <property type="molecule type" value="Genomic_DNA"/>
</dbReference>
<evidence type="ECO:0000313" key="9">
    <source>
        <dbReference type="EMBL" id="MBS8261895.1"/>
    </source>
</evidence>
<comment type="catalytic activity">
    <reaction evidence="1 6">
        <text>alpha-D-ribose 1,5-bisphosphate + ATP = 5-phospho-alpha-D-ribose 1-diphosphate + ADP</text>
        <dbReference type="Rhea" id="RHEA:20109"/>
        <dbReference type="ChEBI" id="CHEBI:30616"/>
        <dbReference type="ChEBI" id="CHEBI:58017"/>
        <dbReference type="ChEBI" id="CHEBI:68688"/>
        <dbReference type="ChEBI" id="CHEBI:456216"/>
        <dbReference type="EC" id="2.7.4.23"/>
    </reaction>
</comment>
<name>A0A944GUV7_9HYPH</name>